<evidence type="ECO:0000256" key="6">
    <source>
        <dbReference type="RuleBase" id="RU000716"/>
    </source>
</evidence>
<keyword evidence="2 6" id="KW-0805">Transcription regulation</keyword>
<keyword evidence="5 6" id="KW-0804">Transcription</keyword>
<dbReference type="PANTHER" id="PTHR43133">
    <property type="entry name" value="RNA POLYMERASE ECF-TYPE SIGMA FACTO"/>
    <property type="match status" value="1"/>
</dbReference>
<dbReference type="GO" id="GO:0006352">
    <property type="term" value="P:DNA-templated transcription initiation"/>
    <property type="evidence" value="ECO:0007669"/>
    <property type="project" value="InterPro"/>
</dbReference>
<sequence length="201" mass="22774">MGEVVGTAGPLDSCPDEALMQAWQQGDARAFEVLYARYAPRLLGLIRTVVHDGWEAEDVLQQTFLTVWRARDRYHPSKGRVESWIFQIGRSRMLDWARRRRHRPEPEAEEGPEPAVPAEDPTTRVAVQSALDTISDLDRRLIELAYFGGFSQREIACLLHMPLGTVKTRTRRALSHMRQVLGPDAAPAAEVPAWRPLSQRP</sequence>
<organism evidence="10 11">
    <name type="scientific">Candidatus Hydrogenisulfobacillus filiaventi</name>
    <dbReference type="NCBI Taxonomy" id="2707344"/>
    <lineage>
        <taxon>Bacteria</taxon>
        <taxon>Bacillati</taxon>
        <taxon>Bacillota</taxon>
        <taxon>Clostridia</taxon>
        <taxon>Eubacteriales</taxon>
        <taxon>Clostridiales Family XVII. Incertae Sedis</taxon>
        <taxon>Candidatus Hydrogenisulfobacillus</taxon>
    </lineage>
</organism>
<dbReference type="AlphaFoldDB" id="A0A6F8ZIY1"/>
<dbReference type="GO" id="GO:0016987">
    <property type="term" value="F:sigma factor activity"/>
    <property type="evidence" value="ECO:0007669"/>
    <property type="project" value="UniProtKB-KW"/>
</dbReference>
<protein>
    <recommendedName>
        <fullName evidence="6">RNA polymerase sigma factor</fullName>
    </recommendedName>
</protein>
<comment type="similarity">
    <text evidence="1 6">Belongs to the sigma-70 factor family. ECF subfamily.</text>
</comment>
<dbReference type="CDD" id="cd06171">
    <property type="entry name" value="Sigma70_r4"/>
    <property type="match status" value="1"/>
</dbReference>
<dbReference type="InterPro" id="IPR000838">
    <property type="entry name" value="RNA_pol_sigma70_ECF_CS"/>
</dbReference>
<name>A0A6F8ZIY1_9FIRM</name>
<keyword evidence="3 6" id="KW-0731">Sigma factor</keyword>
<accession>A0A6F8ZIY1</accession>
<keyword evidence="4 6" id="KW-0238">DNA-binding</keyword>
<dbReference type="GO" id="GO:0006950">
    <property type="term" value="P:response to stress"/>
    <property type="evidence" value="ECO:0007669"/>
    <property type="project" value="UniProtKB-ARBA"/>
</dbReference>
<evidence type="ECO:0000256" key="4">
    <source>
        <dbReference type="ARBA" id="ARBA00023125"/>
    </source>
</evidence>
<evidence type="ECO:0000313" key="10">
    <source>
        <dbReference type="EMBL" id="CAB1129736.1"/>
    </source>
</evidence>
<evidence type="ECO:0000256" key="2">
    <source>
        <dbReference type="ARBA" id="ARBA00023015"/>
    </source>
</evidence>
<dbReference type="Gene3D" id="1.10.1740.10">
    <property type="match status" value="1"/>
</dbReference>
<dbReference type="InterPro" id="IPR007627">
    <property type="entry name" value="RNA_pol_sigma70_r2"/>
</dbReference>
<gene>
    <name evidence="10" type="ORF">R50_2239</name>
</gene>
<dbReference type="InterPro" id="IPR014284">
    <property type="entry name" value="RNA_pol_sigma-70_dom"/>
</dbReference>
<dbReference type="Pfam" id="PF04542">
    <property type="entry name" value="Sigma70_r2"/>
    <property type="match status" value="1"/>
</dbReference>
<dbReference type="Pfam" id="PF08281">
    <property type="entry name" value="Sigma70_r4_2"/>
    <property type="match status" value="1"/>
</dbReference>
<feature type="domain" description="RNA polymerase sigma factor 70 region 4 type 2" evidence="9">
    <location>
        <begin position="125"/>
        <end position="177"/>
    </location>
</feature>
<reference evidence="10 11" key="1">
    <citation type="submission" date="2020-02" db="EMBL/GenBank/DDBJ databases">
        <authorList>
            <person name="Hogendoorn C."/>
        </authorList>
    </citation>
    <scope>NUCLEOTIDE SEQUENCE [LARGE SCALE GENOMIC DNA]</scope>
    <source>
        <strain evidence="10">R501</strain>
    </source>
</reference>
<dbReference type="EMBL" id="LR778114">
    <property type="protein sequence ID" value="CAB1129736.1"/>
    <property type="molecule type" value="Genomic_DNA"/>
</dbReference>
<dbReference type="Proteomes" id="UP000503399">
    <property type="component" value="Chromosome"/>
</dbReference>
<dbReference type="Gene3D" id="1.10.10.10">
    <property type="entry name" value="Winged helix-like DNA-binding domain superfamily/Winged helix DNA-binding domain"/>
    <property type="match status" value="1"/>
</dbReference>
<dbReference type="InterPro" id="IPR013249">
    <property type="entry name" value="RNA_pol_sigma70_r4_t2"/>
</dbReference>
<dbReference type="NCBIfam" id="TIGR02937">
    <property type="entry name" value="sigma70-ECF"/>
    <property type="match status" value="1"/>
</dbReference>
<dbReference type="PROSITE" id="PS01063">
    <property type="entry name" value="SIGMA70_ECF"/>
    <property type="match status" value="1"/>
</dbReference>
<dbReference type="InterPro" id="IPR013325">
    <property type="entry name" value="RNA_pol_sigma_r2"/>
</dbReference>
<keyword evidence="11" id="KW-1185">Reference proteome</keyword>
<dbReference type="KEGG" id="hfv:R50_2239"/>
<dbReference type="GO" id="GO:0003677">
    <property type="term" value="F:DNA binding"/>
    <property type="evidence" value="ECO:0007669"/>
    <property type="project" value="UniProtKB-KW"/>
</dbReference>
<proteinExistence type="inferred from homology"/>
<dbReference type="PANTHER" id="PTHR43133:SF62">
    <property type="entry name" value="RNA POLYMERASE SIGMA FACTOR SIGZ"/>
    <property type="match status" value="1"/>
</dbReference>
<feature type="region of interest" description="Disordered" evidence="7">
    <location>
        <begin position="102"/>
        <end position="121"/>
    </location>
</feature>
<evidence type="ECO:0000259" key="9">
    <source>
        <dbReference type="Pfam" id="PF08281"/>
    </source>
</evidence>
<evidence type="ECO:0000256" key="5">
    <source>
        <dbReference type="ARBA" id="ARBA00023163"/>
    </source>
</evidence>
<evidence type="ECO:0000259" key="8">
    <source>
        <dbReference type="Pfam" id="PF04542"/>
    </source>
</evidence>
<dbReference type="InterPro" id="IPR039425">
    <property type="entry name" value="RNA_pol_sigma-70-like"/>
</dbReference>
<feature type="domain" description="RNA polymerase sigma-70 region 2" evidence="8">
    <location>
        <begin position="34"/>
        <end position="102"/>
    </location>
</feature>
<dbReference type="SUPFAM" id="SSF88946">
    <property type="entry name" value="Sigma2 domain of RNA polymerase sigma factors"/>
    <property type="match status" value="1"/>
</dbReference>
<evidence type="ECO:0000256" key="7">
    <source>
        <dbReference type="SAM" id="MobiDB-lite"/>
    </source>
</evidence>
<dbReference type="InterPro" id="IPR036388">
    <property type="entry name" value="WH-like_DNA-bd_sf"/>
</dbReference>
<evidence type="ECO:0000256" key="1">
    <source>
        <dbReference type="ARBA" id="ARBA00010641"/>
    </source>
</evidence>
<evidence type="ECO:0000313" key="11">
    <source>
        <dbReference type="Proteomes" id="UP000503399"/>
    </source>
</evidence>
<dbReference type="SUPFAM" id="SSF88659">
    <property type="entry name" value="Sigma3 and sigma4 domains of RNA polymerase sigma factors"/>
    <property type="match status" value="1"/>
</dbReference>
<evidence type="ECO:0000256" key="3">
    <source>
        <dbReference type="ARBA" id="ARBA00023082"/>
    </source>
</evidence>
<dbReference type="InterPro" id="IPR013324">
    <property type="entry name" value="RNA_pol_sigma_r3/r4-like"/>
</dbReference>